<keyword evidence="1" id="KW-0472">Membrane</keyword>
<dbReference type="Proteomes" id="UP000010729">
    <property type="component" value="Unassembled WGS sequence"/>
</dbReference>
<proteinExistence type="predicted"/>
<comment type="caution">
    <text evidence="2">The sequence shown here is derived from an EMBL/GenBank/DDBJ whole genome shotgun (WGS) entry which is preliminary data.</text>
</comment>
<gene>
    <name evidence="2" type="ORF">D477_007029</name>
</gene>
<feature type="transmembrane region" description="Helical" evidence="1">
    <location>
        <begin position="23"/>
        <end position="42"/>
    </location>
</feature>
<feature type="transmembrane region" description="Helical" evidence="1">
    <location>
        <begin position="471"/>
        <end position="492"/>
    </location>
</feature>
<feature type="transmembrane region" description="Helical" evidence="1">
    <location>
        <begin position="124"/>
        <end position="148"/>
    </location>
</feature>
<keyword evidence="1" id="KW-1133">Transmembrane helix</keyword>
<evidence type="ECO:0000313" key="2">
    <source>
        <dbReference type="EMBL" id="EMY34940.1"/>
    </source>
</evidence>
<name>N1V0U3_9MICC</name>
<sequence length="542" mass="55480">MSAAFLGLLRVQARRDRVTLPIWILGLGLLGFAIASAVATQFGSEAERAAIIVVAAANPAFLFIRGLPDGTDPGAFVFFQAYAFTAVLAGLMSTLLVVRHSRADEELGRAELVGSMPLRRSAPLLATLLLALAANLLLAAAVAGGYVLGGLDAAGSWITGLAVGAVGFFFTGVAALLAQAMPTGRAANGAAAALVGLAYLVRGIGDAFGTPDASLLRAEPAWPSRLSPIGWGQRSRPFTDADPAPLLWLALLGLALCAAAVLVRERRDLGASLLADRPGRASAGPSGRSLAGLAWRLQRGTILGWAVGAAVLGTFSGALGPMLADAVAGNQALAQLIERLVPGIQANTVDVFVTALLGITGVLAAAAGVQAMLRLRAEEEEGRLEILLALPRSRARWFGTNLAIAALSVLAVALAGGLAAALSDTLAGDSTPARRFWLLIASALAHVPAALVIVGLAALAFAVLPRLSVPLGWGILAAALILGQFGDLLQLPGWIQDLSPFRHSSAMPVEDFAAAPALTMAAAVVLLALGATLLLRRRDLTT</sequence>
<reference evidence="2 3" key="1">
    <citation type="journal article" date="2013" name="Genome Announc.">
        <title>Draft Genome Sequence of Arthrobacter crystallopoietes Strain BAB-32, Revealing Genes for Bioremediation.</title>
        <authorList>
            <person name="Joshi M.N."/>
            <person name="Pandit A.S."/>
            <person name="Sharma A."/>
            <person name="Pandya R.V."/>
            <person name="Desai S.M."/>
            <person name="Saxena A.K."/>
            <person name="Bagatharia S.B."/>
        </authorList>
    </citation>
    <scope>NUCLEOTIDE SEQUENCE [LARGE SCALE GENOMIC DNA]</scope>
    <source>
        <strain evidence="2 3">BAB-32</strain>
    </source>
</reference>
<keyword evidence="3" id="KW-1185">Reference proteome</keyword>
<protein>
    <submittedName>
        <fullName evidence="2">Exporter of polyketide antibiotics</fullName>
    </submittedName>
</protein>
<feature type="transmembrane region" description="Helical" evidence="1">
    <location>
        <begin position="512"/>
        <end position="535"/>
    </location>
</feature>
<dbReference type="AlphaFoldDB" id="N1V0U3"/>
<feature type="transmembrane region" description="Helical" evidence="1">
    <location>
        <begin position="246"/>
        <end position="263"/>
    </location>
</feature>
<feature type="transmembrane region" description="Helical" evidence="1">
    <location>
        <begin position="185"/>
        <end position="205"/>
    </location>
</feature>
<dbReference type="RefSeq" id="WP_005268258.1">
    <property type="nucleotide sequence ID" value="NZ_ANPE02000093.1"/>
</dbReference>
<keyword evidence="1" id="KW-0812">Transmembrane</keyword>
<feature type="transmembrane region" description="Helical" evidence="1">
    <location>
        <begin position="402"/>
        <end position="423"/>
    </location>
</feature>
<feature type="transmembrane region" description="Helical" evidence="1">
    <location>
        <begin position="351"/>
        <end position="373"/>
    </location>
</feature>
<dbReference type="OrthoDB" id="2014935at2"/>
<accession>N1V0U3</accession>
<feature type="transmembrane region" description="Helical" evidence="1">
    <location>
        <begin position="49"/>
        <end position="67"/>
    </location>
</feature>
<dbReference type="EMBL" id="ANPE02000093">
    <property type="protein sequence ID" value="EMY34940.1"/>
    <property type="molecule type" value="Genomic_DNA"/>
</dbReference>
<feature type="transmembrane region" description="Helical" evidence="1">
    <location>
        <begin position="302"/>
        <end position="324"/>
    </location>
</feature>
<feature type="transmembrane region" description="Helical" evidence="1">
    <location>
        <begin position="154"/>
        <end position="178"/>
    </location>
</feature>
<evidence type="ECO:0000313" key="3">
    <source>
        <dbReference type="Proteomes" id="UP000010729"/>
    </source>
</evidence>
<feature type="transmembrane region" description="Helical" evidence="1">
    <location>
        <begin position="79"/>
        <end position="98"/>
    </location>
</feature>
<evidence type="ECO:0000256" key="1">
    <source>
        <dbReference type="SAM" id="Phobius"/>
    </source>
</evidence>
<feature type="transmembrane region" description="Helical" evidence="1">
    <location>
        <begin position="435"/>
        <end position="464"/>
    </location>
</feature>
<organism evidence="2 3">
    <name type="scientific">Arthrobacter crystallopoietes BAB-32</name>
    <dbReference type="NCBI Taxonomy" id="1246476"/>
    <lineage>
        <taxon>Bacteria</taxon>
        <taxon>Bacillati</taxon>
        <taxon>Actinomycetota</taxon>
        <taxon>Actinomycetes</taxon>
        <taxon>Micrococcales</taxon>
        <taxon>Micrococcaceae</taxon>
        <taxon>Crystallibacter</taxon>
    </lineage>
</organism>